<keyword evidence="4" id="KW-0479">Metal-binding</keyword>
<keyword evidence="5" id="KW-0472">Membrane</keyword>
<proteinExistence type="inferred from homology"/>
<comment type="similarity">
    <text evidence="1 5">Belongs to the SNAP family.</text>
</comment>
<protein>
    <submittedName>
        <fullName evidence="8">C2H2-type domain-containing protein</fullName>
    </submittedName>
</protein>
<dbReference type="InterPro" id="IPR000744">
    <property type="entry name" value="NSF_attach"/>
</dbReference>
<dbReference type="Proteomes" id="UP000095282">
    <property type="component" value="Unplaced"/>
</dbReference>
<evidence type="ECO:0000256" key="3">
    <source>
        <dbReference type="ARBA" id="ARBA00022927"/>
    </source>
</evidence>
<evidence type="ECO:0000313" key="7">
    <source>
        <dbReference type="Proteomes" id="UP000095282"/>
    </source>
</evidence>
<dbReference type="SMART" id="SM00355">
    <property type="entry name" value="ZnF_C2H2"/>
    <property type="match status" value="3"/>
</dbReference>
<dbReference type="PROSITE" id="PS50157">
    <property type="entry name" value="ZINC_FINGER_C2H2_2"/>
    <property type="match status" value="1"/>
</dbReference>
<dbReference type="FunFam" id="1.25.40.10:FF:001828">
    <property type="entry name" value="SNAP (Soluble NSF Attachment Protein) homolog"/>
    <property type="match status" value="1"/>
</dbReference>
<dbReference type="STRING" id="1561998.A0A1I7V420"/>
<keyword evidence="4" id="KW-0863">Zinc-finger</keyword>
<dbReference type="eggNOG" id="KOG1586">
    <property type="taxonomic scope" value="Eukaryota"/>
</dbReference>
<accession>A0A1I7V420</accession>
<evidence type="ECO:0000256" key="1">
    <source>
        <dbReference type="ARBA" id="ARBA00010050"/>
    </source>
</evidence>
<dbReference type="PANTHER" id="PTHR13768:SF8">
    <property type="entry name" value="ALPHA-SOLUBLE NSF ATTACHMENT PROTEIN"/>
    <property type="match status" value="1"/>
</dbReference>
<sequence length="447" mass="50489">MADNEAKARQKMAEGRKKLQGGGGFFSKVFGGGGGAGEAADLFIQYEEQSSSTEIECSYQGCEYVASNLLEYEQHYAQHSFQCSECGIGFDTAHRLEIHHDERHNPFFEIQIARQPLIAHFRCLHSTCELKFSNSRTRDEHSRIVHFIDGESSRRRKADATNDLCGAMNKMSVSEEESGWTGQNGHGLGIKEKRRQGGNLFKMAKNWKEAGEAFLEAAEFYSKQGDSKHDCATQYAEAANCFRKIQPERAVQCLEKTSEIYTDMGRFTMAAKNHVSIAELYESELPDKEQCVKHYQQAADYYKGEEQKSSASKCLVKVAMYSAELEKYSQAIAVFEEIAFYEADHSTLKYAAKGHFFQALLCHLCIDPINTQQALQKYENASPSFSDSRECKFIKELLAALEEQNEEAFTECTAGFDKISRLDNWSTSLLLKVKRTIEGGDDEDDLR</sequence>
<dbReference type="PRINTS" id="PR00448">
    <property type="entry name" value="NSFATTACHMNT"/>
</dbReference>
<comment type="subcellular location">
    <subcellularLocation>
        <location evidence="5">Membrane</location>
        <topology evidence="5">Peripheral membrane protein</topology>
    </subcellularLocation>
</comment>
<dbReference type="Pfam" id="PF14938">
    <property type="entry name" value="SNAP"/>
    <property type="match status" value="1"/>
</dbReference>
<dbReference type="PROSITE" id="PS00028">
    <property type="entry name" value="ZINC_FINGER_C2H2_1"/>
    <property type="match status" value="2"/>
</dbReference>
<dbReference type="SUPFAM" id="SSF48452">
    <property type="entry name" value="TPR-like"/>
    <property type="match status" value="1"/>
</dbReference>
<dbReference type="GO" id="GO:0006886">
    <property type="term" value="P:intracellular protein transport"/>
    <property type="evidence" value="ECO:0007669"/>
    <property type="project" value="UniProtKB-UniRule"/>
</dbReference>
<reference evidence="8" key="1">
    <citation type="submission" date="2016-11" db="UniProtKB">
        <authorList>
            <consortium name="WormBaseParasite"/>
        </authorList>
    </citation>
    <scope>IDENTIFICATION</scope>
</reference>
<keyword evidence="7" id="KW-1185">Reference proteome</keyword>
<evidence type="ECO:0000259" key="6">
    <source>
        <dbReference type="PROSITE" id="PS50157"/>
    </source>
</evidence>
<comment type="function">
    <text evidence="5">Required for vesicular transport between the endoplasmic reticulum and the Golgi apparatus.</text>
</comment>
<dbReference type="AlphaFoldDB" id="A0A1I7V420"/>
<evidence type="ECO:0000256" key="2">
    <source>
        <dbReference type="ARBA" id="ARBA00022448"/>
    </source>
</evidence>
<dbReference type="InterPro" id="IPR011990">
    <property type="entry name" value="TPR-like_helical_dom_sf"/>
</dbReference>
<evidence type="ECO:0000313" key="8">
    <source>
        <dbReference type="WBParaSite" id="Csp11.Scaffold630.g22181.t1"/>
    </source>
</evidence>
<dbReference type="GO" id="GO:0005774">
    <property type="term" value="C:vacuolar membrane"/>
    <property type="evidence" value="ECO:0007669"/>
    <property type="project" value="TreeGrafter"/>
</dbReference>
<dbReference type="InterPro" id="IPR013087">
    <property type="entry name" value="Znf_C2H2_type"/>
</dbReference>
<keyword evidence="4" id="KW-0862">Zinc</keyword>
<dbReference type="GO" id="GO:0005483">
    <property type="term" value="F:soluble NSF attachment protein activity"/>
    <property type="evidence" value="ECO:0007669"/>
    <property type="project" value="TreeGrafter"/>
</dbReference>
<dbReference type="GO" id="GO:0019905">
    <property type="term" value="F:syntaxin binding"/>
    <property type="evidence" value="ECO:0007669"/>
    <property type="project" value="TreeGrafter"/>
</dbReference>
<keyword evidence="5" id="KW-0931">ER-Golgi transport</keyword>
<evidence type="ECO:0000256" key="4">
    <source>
        <dbReference type="PROSITE-ProRule" id="PRU00042"/>
    </source>
</evidence>
<feature type="domain" description="C2H2-type" evidence="6">
    <location>
        <begin position="81"/>
        <end position="104"/>
    </location>
</feature>
<dbReference type="GO" id="GO:0008270">
    <property type="term" value="F:zinc ion binding"/>
    <property type="evidence" value="ECO:0007669"/>
    <property type="project" value="UniProtKB-KW"/>
</dbReference>
<dbReference type="Gene3D" id="1.25.40.10">
    <property type="entry name" value="Tetratricopeptide repeat domain"/>
    <property type="match status" value="1"/>
</dbReference>
<dbReference type="PANTHER" id="PTHR13768">
    <property type="entry name" value="SOLUBLE NSF ATTACHMENT PROTEIN SNAP"/>
    <property type="match status" value="1"/>
</dbReference>
<keyword evidence="3 5" id="KW-0653">Protein transport</keyword>
<dbReference type="WBParaSite" id="Csp11.Scaffold630.g22181.t1">
    <property type="protein sequence ID" value="Csp11.Scaffold630.g22181.t1"/>
    <property type="gene ID" value="Csp11.Scaffold630.g22181"/>
</dbReference>
<organism evidence="7 8">
    <name type="scientific">Caenorhabditis tropicalis</name>
    <dbReference type="NCBI Taxonomy" id="1561998"/>
    <lineage>
        <taxon>Eukaryota</taxon>
        <taxon>Metazoa</taxon>
        <taxon>Ecdysozoa</taxon>
        <taxon>Nematoda</taxon>
        <taxon>Chromadorea</taxon>
        <taxon>Rhabditida</taxon>
        <taxon>Rhabditina</taxon>
        <taxon>Rhabditomorpha</taxon>
        <taxon>Rhabditoidea</taxon>
        <taxon>Rhabditidae</taxon>
        <taxon>Peloderinae</taxon>
        <taxon>Caenorhabditis</taxon>
    </lineage>
</organism>
<dbReference type="GO" id="GO:0035494">
    <property type="term" value="P:SNARE complex disassembly"/>
    <property type="evidence" value="ECO:0007669"/>
    <property type="project" value="TreeGrafter"/>
</dbReference>
<dbReference type="CDD" id="cd15832">
    <property type="entry name" value="SNAP"/>
    <property type="match status" value="1"/>
</dbReference>
<dbReference type="GO" id="GO:0031201">
    <property type="term" value="C:SNARE complex"/>
    <property type="evidence" value="ECO:0007669"/>
    <property type="project" value="TreeGrafter"/>
</dbReference>
<evidence type="ECO:0000256" key="5">
    <source>
        <dbReference type="RuleBase" id="RU367013"/>
    </source>
</evidence>
<name>A0A1I7V420_9PELO</name>
<keyword evidence="2 5" id="KW-0813">Transport</keyword>